<keyword evidence="1" id="KW-0732">Signal</keyword>
<feature type="chain" id="PRO_5042840850" evidence="1">
    <location>
        <begin position="30"/>
        <end position="144"/>
    </location>
</feature>
<dbReference type="AlphaFoldDB" id="A0AAN9LD27"/>
<comment type="caution">
    <text evidence="2">The sequence shown here is derived from an EMBL/GenBank/DDBJ whole genome shotgun (WGS) entry which is preliminary data.</text>
</comment>
<dbReference type="Gene3D" id="3.50.50.100">
    <property type="match status" value="1"/>
</dbReference>
<name>A0AAN9LD27_PHACN</name>
<accession>A0AAN9LD27</accession>
<dbReference type="InterPro" id="IPR034430">
    <property type="entry name" value="PSY"/>
</dbReference>
<dbReference type="PANTHER" id="PTHR37177:SF4">
    <property type="entry name" value="PROTEIN PSY1"/>
    <property type="match status" value="1"/>
</dbReference>
<evidence type="ECO:0000256" key="1">
    <source>
        <dbReference type="SAM" id="SignalP"/>
    </source>
</evidence>
<organism evidence="2 3">
    <name type="scientific">Phaseolus coccineus</name>
    <name type="common">Scarlet runner bean</name>
    <name type="synonym">Phaseolus multiflorus</name>
    <dbReference type="NCBI Taxonomy" id="3886"/>
    <lineage>
        <taxon>Eukaryota</taxon>
        <taxon>Viridiplantae</taxon>
        <taxon>Streptophyta</taxon>
        <taxon>Embryophyta</taxon>
        <taxon>Tracheophyta</taxon>
        <taxon>Spermatophyta</taxon>
        <taxon>Magnoliopsida</taxon>
        <taxon>eudicotyledons</taxon>
        <taxon>Gunneridae</taxon>
        <taxon>Pentapetalae</taxon>
        <taxon>rosids</taxon>
        <taxon>fabids</taxon>
        <taxon>Fabales</taxon>
        <taxon>Fabaceae</taxon>
        <taxon>Papilionoideae</taxon>
        <taxon>50 kb inversion clade</taxon>
        <taxon>NPAAA clade</taxon>
        <taxon>indigoferoid/millettioid clade</taxon>
        <taxon>Phaseoleae</taxon>
        <taxon>Phaseolus</taxon>
    </lineage>
</organism>
<feature type="signal peptide" evidence="1">
    <location>
        <begin position="1"/>
        <end position="29"/>
    </location>
</feature>
<dbReference type="EMBL" id="JAYMYR010000011">
    <property type="protein sequence ID" value="KAK7333221.1"/>
    <property type="molecule type" value="Genomic_DNA"/>
</dbReference>
<evidence type="ECO:0000313" key="2">
    <source>
        <dbReference type="EMBL" id="KAK7333221.1"/>
    </source>
</evidence>
<sequence>MAFGTPSPLSFSFFFFFLLTFFTLCSSTARNPTFFSNDDEAWSMVGRSLKTVNLEDYGEPTANPGHNPWKGCNWGNHEGPKGRTRLISFSALNMCMVVLHPGLERTRAHEKPRVVLLGSEWVGRRLLKGLDQSVYDIVCVSPFR</sequence>
<reference evidence="2 3" key="1">
    <citation type="submission" date="2024-01" db="EMBL/GenBank/DDBJ databases">
        <title>The genomes of 5 underutilized Papilionoideae crops provide insights into root nodulation and disease resistanc.</title>
        <authorList>
            <person name="Jiang F."/>
        </authorList>
    </citation>
    <scope>NUCLEOTIDE SEQUENCE [LARGE SCALE GENOMIC DNA]</scope>
    <source>
        <strain evidence="2">JINMINGXINNONG_FW02</strain>
        <tissue evidence="2">Leaves</tissue>
    </source>
</reference>
<protein>
    <submittedName>
        <fullName evidence="2">Uncharacterized protein</fullName>
    </submittedName>
</protein>
<keyword evidence="3" id="KW-1185">Reference proteome</keyword>
<proteinExistence type="predicted"/>
<dbReference type="PANTHER" id="PTHR37177">
    <property type="entry name" value="PROTEIN PSY1"/>
    <property type="match status" value="1"/>
</dbReference>
<dbReference type="Proteomes" id="UP001374584">
    <property type="component" value="Unassembled WGS sequence"/>
</dbReference>
<evidence type="ECO:0000313" key="3">
    <source>
        <dbReference type="Proteomes" id="UP001374584"/>
    </source>
</evidence>
<gene>
    <name evidence="2" type="ORF">VNO80_29986</name>
</gene>